<accession>A0AAJ7WMC1</accession>
<evidence type="ECO:0000313" key="9">
    <source>
        <dbReference type="Proteomes" id="UP001318040"/>
    </source>
</evidence>
<evidence type="ECO:0000256" key="4">
    <source>
        <dbReference type="ARBA" id="ARBA00023136"/>
    </source>
</evidence>
<dbReference type="InterPro" id="IPR006634">
    <property type="entry name" value="TLC-dom"/>
</dbReference>
<name>A0AAJ7WMC1_PETMA</name>
<dbReference type="RefSeq" id="XP_032802880.1">
    <property type="nucleotide sequence ID" value="XM_032946989.1"/>
</dbReference>
<evidence type="ECO:0000256" key="3">
    <source>
        <dbReference type="ARBA" id="ARBA00022989"/>
    </source>
</evidence>
<evidence type="ECO:0000256" key="1">
    <source>
        <dbReference type="ARBA" id="ARBA00004141"/>
    </source>
</evidence>
<evidence type="ECO:0000259" key="8">
    <source>
        <dbReference type="PROSITE" id="PS50922"/>
    </source>
</evidence>
<dbReference type="SMART" id="SM00724">
    <property type="entry name" value="TLC"/>
    <property type="match status" value="1"/>
</dbReference>
<dbReference type="Pfam" id="PF03798">
    <property type="entry name" value="TRAM_LAG1_CLN8"/>
    <property type="match status" value="1"/>
</dbReference>
<proteinExistence type="predicted"/>
<feature type="region of interest" description="Disordered" evidence="6">
    <location>
        <begin position="275"/>
        <end position="333"/>
    </location>
</feature>
<protein>
    <submittedName>
        <fullName evidence="10">Ceramide synthase</fullName>
    </submittedName>
</protein>
<dbReference type="PANTHER" id="PTHR13439:SF66">
    <property type="entry name" value="BCDNA.GH12326"/>
    <property type="match status" value="1"/>
</dbReference>
<dbReference type="CTD" id="83723"/>
<keyword evidence="2 5" id="KW-0812">Transmembrane</keyword>
<comment type="subcellular location">
    <subcellularLocation>
        <location evidence="1">Membrane</location>
        <topology evidence="1">Multi-pass membrane protein</topology>
    </subcellularLocation>
</comment>
<feature type="compositionally biased region" description="Basic and acidic residues" evidence="6">
    <location>
        <begin position="313"/>
        <end position="333"/>
    </location>
</feature>
<keyword evidence="9" id="KW-1185">Reference proteome</keyword>
<dbReference type="Proteomes" id="UP001318040">
    <property type="component" value="Chromosome 5"/>
</dbReference>
<feature type="domain" description="TLC" evidence="8">
    <location>
        <begin position="32"/>
        <end position="274"/>
    </location>
</feature>
<dbReference type="GO" id="GO:0055088">
    <property type="term" value="P:lipid homeostasis"/>
    <property type="evidence" value="ECO:0007669"/>
    <property type="project" value="TreeGrafter"/>
</dbReference>
<dbReference type="GeneID" id="116939078"/>
<evidence type="ECO:0000256" key="7">
    <source>
        <dbReference type="SAM" id="Phobius"/>
    </source>
</evidence>
<gene>
    <name evidence="10" type="primary">TLCD3B</name>
</gene>
<evidence type="ECO:0000256" key="6">
    <source>
        <dbReference type="SAM" id="MobiDB-lite"/>
    </source>
</evidence>
<sequence>MIGVFLLGCAFFPGLFVALRGWLQQQLGCGRGEAVILSARLVSVVQALMASASGYIIVCMCQEDVLYDRHWLATWYVWFATPYFLYDVCAMFLCHWHRRAMREGAGAARGNGPGPDGGGRTKSRALLWDQLVQTARQFLAKETLMVMHHVGVCMLCFPVSTMMRGELGDFFQGCLFMAEVSTPFVCFGKILLQFKQQGTLLFKLNGALMLATFFLFRLLVFPYMYWEYGRRVGLSVWAVPFSLPLVCNVAATLLLAPQLYWFILICRAAASRKGKGFRGPPPPPPPAGAVDPDGASWGAPADSWEGAAAANGPDKRPEEVPRPCGHKAKEAMD</sequence>
<evidence type="ECO:0000256" key="5">
    <source>
        <dbReference type="PROSITE-ProRule" id="PRU00205"/>
    </source>
</evidence>
<dbReference type="KEGG" id="pmrn:116939078"/>
<evidence type="ECO:0000313" key="10">
    <source>
        <dbReference type="RefSeq" id="XP_032802880.1"/>
    </source>
</evidence>
<feature type="transmembrane region" description="Helical" evidence="7">
    <location>
        <begin position="237"/>
        <end position="263"/>
    </location>
</feature>
<feature type="transmembrane region" description="Helical" evidence="7">
    <location>
        <begin position="75"/>
        <end position="94"/>
    </location>
</feature>
<dbReference type="PANTHER" id="PTHR13439">
    <property type="entry name" value="CT120 PROTEIN"/>
    <property type="match status" value="1"/>
</dbReference>
<keyword evidence="3 7" id="KW-1133">Transmembrane helix</keyword>
<keyword evidence="4 5" id="KW-0472">Membrane</keyword>
<organism evidence="9 10">
    <name type="scientific">Petromyzon marinus</name>
    <name type="common">Sea lamprey</name>
    <dbReference type="NCBI Taxonomy" id="7757"/>
    <lineage>
        <taxon>Eukaryota</taxon>
        <taxon>Metazoa</taxon>
        <taxon>Chordata</taxon>
        <taxon>Craniata</taxon>
        <taxon>Vertebrata</taxon>
        <taxon>Cyclostomata</taxon>
        <taxon>Hyperoartia</taxon>
        <taxon>Petromyzontiformes</taxon>
        <taxon>Petromyzontidae</taxon>
        <taxon>Petromyzon</taxon>
    </lineage>
</organism>
<dbReference type="GO" id="GO:0016020">
    <property type="term" value="C:membrane"/>
    <property type="evidence" value="ECO:0007669"/>
    <property type="project" value="UniProtKB-SubCell"/>
</dbReference>
<dbReference type="AlphaFoldDB" id="A0AAJ7WMC1"/>
<reference evidence="10" key="1">
    <citation type="submission" date="2025-08" db="UniProtKB">
        <authorList>
            <consortium name="RefSeq"/>
        </authorList>
    </citation>
    <scope>IDENTIFICATION</scope>
    <source>
        <tissue evidence="10">Sperm</tissue>
    </source>
</reference>
<dbReference type="GO" id="GO:0005783">
    <property type="term" value="C:endoplasmic reticulum"/>
    <property type="evidence" value="ECO:0007669"/>
    <property type="project" value="TreeGrafter"/>
</dbReference>
<feature type="transmembrane region" description="Helical" evidence="7">
    <location>
        <begin position="204"/>
        <end position="225"/>
    </location>
</feature>
<dbReference type="InterPro" id="IPR050846">
    <property type="entry name" value="TLCD"/>
</dbReference>
<evidence type="ECO:0000256" key="2">
    <source>
        <dbReference type="ARBA" id="ARBA00022692"/>
    </source>
</evidence>
<dbReference type="PROSITE" id="PS50922">
    <property type="entry name" value="TLC"/>
    <property type="match status" value="1"/>
</dbReference>